<protein>
    <submittedName>
        <fullName evidence="2">Transmembrane protein</fullName>
    </submittedName>
</protein>
<accession>A0AAE9HT94</accession>
<feature type="transmembrane region" description="Helical" evidence="1">
    <location>
        <begin position="58"/>
        <end position="79"/>
    </location>
</feature>
<reference evidence="2" key="1">
    <citation type="journal article" date="2022" name="bioRxiv">
        <title>The characterization of multiple novel paramyxovirus species highlights the diverse nature of the subfamily Orthoparamyxovirinae.</title>
        <authorList>
            <person name="Vanmechelen B."/>
            <person name="Meurs S."/>
            <person name="Horemans M."/>
            <person name="Loosen A."/>
            <person name="Maes T.J."/>
            <person name="Laenen L."/>
            <person name="Vergote V."/>
            <person name="Koundouno F.R."/>
            <person name="Magassouba N."/>
            <person name="Konde M.K."/>
            <person name="Conde I.S."/>
            <person name="Carroll M.W."/>
            <person name="Maes P."/>
        </authorList>
    </citation>
    <scope>NUCLEOTIDE SEQUENCE</scope>
    <source>
        <strain evidence="2">GN/Meliandou/Me/1/2018</strain>
    </source>
</reference>
<keyword evidence="1" id="KW-1133">Transmembrane helix</keyword>
<proteinExistence type="predicted"/>
<keyword evidence="1" id="KW-0472">Membrane</keyword>
<evidence type="ECO:0000313" key="3">
    <source>
        <dbReference type="Proteomes" id="UP001251390"/>
    </source>
</evidence>
<gene>
    <name evidence="2" type="primary">TM</name>
</gene>
<evidence type="ECO:0000313" key="2">
    <source>
        <dbReference type="EMBL" id="UQM99591.1"/>
    </source>
</evidence>
<dbReference type="EMBL" id="OK623361">
    <property type="protein sequence ID" value="UQM99591.1"/>
    <property type="molecule type" value="Viral_cRNA"/>
</dbReference>
<dbReference type="Proteomes" id="UP001251390">
    <property type="component" value="Segment"/>
</dbReference>
<keyword evidence="3" id="KW-1185">Reference proteome</keyword>
<evidence type="ECO:0000256" key="1">
    <source>
        <dbReference type="SAM" id="Phobius"/>
    </source>
</evidence>
<name>A0AAE9HT94_9MONO</name>
<organism evidence="2 3">
    <name type="scientific">Meliandou mastomys virus</name>
    <dbReference type="NCBI Taxonomy" id="2940987"/>
    <lineage>
        <taxon>Viruses</taxon>
        <taxon>Riboviria</taxon>
        <taxon>Orthornavirae</taxon>
        <taxon>Negarnaviricota</taxon>
        <taxon>Haploviricotina</taxon>
        <taxon>Monjiviricetes</taxon>
        <taxon>Mononegavirales</taxon>
        <taxon>Paramyxoviridae</taxon>
        <taxon>Orthoparamyxovirinae</taxon>
        <taxon>Jeilongvirus</taxon>
        <taxon>Jeilongvirus nzerekorense</taxon>
    </lineage>
</organism>
<keyword evidence="1 2" id="KW-0812">Transmembrane</keyword>
<sequence>MTTRSYDVPLTDDATYASMRSTMPVYRASQIRSPLRSRPYTRAIKSRLSLRGTKNMDVYMCFIVLLLAIILACTCYLIISVELLKYNKQGTTTKTCNRDDKDDVQILNQINSKIDTIMHSLYYNLPHALTSVSNQVSNKLDFIDYDFKNSLKQGFLDLQLNLGSNKTFRITTGNRGKDINQPPHSGIPTDKTTRYVVPTLVPKVRYGTGDIPGFPIVAANSRLVDPETNLNSIRDKNFKKRGRMLSYNRPG</sequence>